<dbReference type="InterPro" id="IPR009057">
    <property type="entry name" value="Homeodomain-like_sf"/>
</dbReference>
<evidence type="ECO:0000256" key="1">
    <source>
        <dbReference type="SAM" id="MobiDB-lite"/>
    </source>
</evidence>
<dbReference type="InterPro" id="IPR036397">
    <property type="entry name" value="RNaseH_sf"/>
</dbReference>
<dbReference type="EMBL" id="JBHMCG010000059">
    <property type="protein sequence ID" value="MFB9573493.1"/>
    <property type="molecule type" value="Genomic_DNA"/>
</dbReference>
<dbReference type="SUPFAM" id="SSF53098">
    <property type="entry name" value="Ribonuclease H-like"/>
    <property type="match status" value="1"/>
</dbReference>
<dbReference type="Gene3D" id="3.30.420.10">
    <property type="entry name" value="Ribonuclease H-like superfamily/Ribonuclease H"/>
    <property type="match status" value="1"/>
</dbReference>
<accession>A0ABV5R6L5</accession>
<keyword evidence="4" id="KW-1185">Reference proteome</keyword>
<comment type="caution">
    <text evidence="3">The sequence shown here is derived from an EMBL/GenBank/DDBJ whole genome shotgun (WGS) entry which is preliminary data.</text>
</comment>
<dbReference type="InterPro" id="IPR001584">
    <property type="entry name" value="Integrase_cat-core"/>
</dbReference>
<dbReference type="PROSITE" id="PS50994">
    <property type="entry name" value="INTEGRASE"/>
    <property type="match status" value="1"/>
</dbReference>
<dbReference type="Pfam" id="PF13683">
    <property type="entry name" value="rve_3"/>
    <property type="match status" value="1"/>
</dbReference>
<organism evidence="3 4">
    <name type="scientific">Streptomyces yanii</name>
    <dbReference type="NCBI Taxonomy" id="78510"/>
    <lineage>
        <taxon>Bacteria</taxon>
        <taxon>Bacillati</taxon>
        <taxon>Actinomycetota</taxon>
        <taxon>Actinomycetes</taxon>
        <taxon>Kitasatosporales</taxon>
        <taxon>Streptomycetaceae</taxon>
        <taxon>Streptomyces</taxon>
    </lineage>
</organism>
<dbReference type="SUPFAM" id="SSF46689">
    <property type="entry name" value="Homeodomain-like"/>
    <property type="match status" value="1"/>
</dbReference>
<dbReference type="Proteomes" id="UP001589710">
    <property type="component" value="Unassembled WGS sequence"/>
</dbReference>
<gene>
    <name evidence="3" type="ORF">ACFFTL_14455</name>
</gene>
<name>A0ABV5R6L5_9ACTN</name>
<dbReference type="RefSeq" id="WP_386143835.1">
    <property type="nucleotide sequence ID" value="NZ_JBHMCG010000059.1"/>
</dbReference>
<dbReference type="InterPro" id="IPR012337">
    <property type="entry name" value="RNaseH-like_sf"/>
</dbReference>
<protein>
    <submittedName>
        <fullName evidence="3">Integrase core domain-containing protein</fullName>
    </submittedName>
</protein>
<evidence type="ECO:0000313" key="3">
    <source>
        <dbReference type="EMBL" id="MFB9573493.1"/>
    </source>
</evidence>
<proteinExistence type="predicted"/>
<feature type="region of interest" description="Disordered" evidence="1">
    <location>
        <begin position="312"/>
        <end position="340"/>
    </location>
</feature>
<reference evidence="3 4" key="1">
    <citation type="submission" date="2024-09" db="EMBL/GenBank/DDBJ databases">
        <authorList>
            <person name="Sun Q."/>
            <person name="Mori K."/>
        </authorList>
    </citation>
    <scope>NUCLEOTIDE SEQUENCE [LARGE SCALE GENOMIC DNA]</scope>
    <source>
        <strain evidence="3 4">JCM 3331</strain>
    </source>
</reference>
<evidence type="ECO:0000259" key="2">
    <source>
        <dbReference type="PROSITE" id="PS50994"/>
    </source>
</evidence>
<sequence length="360" mass="40903">MTLRLVYRFACLMLGWLRLLARSSAAKDVEILVLRHQLAVLQRSSPKPAFSRGDRAVLAALLRPLSKRHRSTLKLLVTPRTVLRWHARLVAKKWTYPHRGPGRPAKPEALRALVLRLARENDGWGYRRIHGELLNLGWKVAASTVWEILQRAGVDPAPRRADRSWAKFLTAQAQGILAVDVFHVDTVFLRRLFVLFFIEHGTRRVHIAGVTRNVTAEWATQQARNLLMNLDHTRTTGIRYLIRDNADYFTEGFDAVFTAVGARVVPILPGVPRMNAIAERWVGSCRREATDRALITGERHLRLVVDEYATHHNEHRPHRSLGQRCPDGVDAPEPPAADDPSRVIRRDRLGGLIHEYAQVA</sequence>
<feature type="domain" description="Integrase catalytic" evidence="2">
    <location>
        <begin position="154"/>
        <end position="334"/>
    </location>
</feature>
<evidence type="ECO:0000313" key="4">
    <source>
        <dbReference type="Proteomes" id="UP001589710"/>
    </source>
</evidence>